<feature type="compositionally biased region" description="Polar residues" evidence="1">
    <location>
        <begin position="242"/>
        <end position="259"/>
    </location>
</feature>
<feature type="region of interest" description="Disordered" evidence="1">
    <location>
        <begin position="351"/>
        <end position="380"/>
    </location>
</feature>
<organism evidence="2 3">
    <name type="scientific">Thermogemmata fonticola</name>
    <dbReference type="NCBI Taxonomy" id="2755323"/>
    <lineage>
        <taxon>Bacteria</taxon>
        <taxon>Pseudomonadati</taxon>
        <taxon>Planctomycetota</taxon>
        <taxon>Planctomycetia</taxon>
        <taxon>Gemmatales</taxon>
        <taxon>Gemmataceae</taxon>
        <taxon>Thermogemmata</taxon>
    </lineage>
</organism>
<feature type="region of interest" description="Disordered" evidence="1">
    <location>
        <begin position="234"/>
        <end position="283"/>
    </location>
</feature>
<proteinExistence type="predicted"/>
<feature type="region of interest" description="Disordered" evidence="1">
    <location>
        <begin position="108"/>
        <end position="140"/>
    </location>
</feature>
<name>A0A7V9AAT1_9BACT</name>
<feature type="region of interest" description="Disordered" evidence="1">
    <location>
        <begin position="65"/>
        <end position="94"/>
    </location>
</feature>
<feature type="compositionally biased region" description="Pro residues" evidence="1">
    <location>
        <begin position="262"/>
        <end position="280"/>
    </location>
</feature>
<gene>
    <name evidence="2" type="ORF">H0921_04055</name>
</gene>
<accession>A0A7V9AAT1</accession>
<feature type="region of interest" description="Disordered" evidence="1">
    <location>
        <begin position="153"/>
        <end position="175"/>
    </location>
</feature>
<sequence length="393" mass="40326">MRWQLGVGGVLLGAVAGLGADPAGDALDSFPPSPPRSARLLAPQLLDAQAKPAFYKSEVIRAQGEPLPPLGMTPVRRSPMASPPARPVQSPPPAWLRGVAEAESVLPTAASVPSVSPDPHTTSEAQSGWTNGSNPQPPAVRLFSKPAFLATGTTNAAATPPPSAQTPFRGTNTQGATIYAGPPAYRWYGYGAATPPAFLVQSHGQYPRASADWYHITGATAGAFPMPVLAAPSPTDSLPAASGNSRSQPLPTLSVSQQGTQPVPPAGTLPPPVQPTPPIFQPSRSIPSVHHSIQGWPASAVLPAMSSHDSSPSAPVAPLPLATSAAVPAIVQTPALPEASHLPLAMEGVATPSHLPFSPPVQESPPTSPPEHSPWKPAAVRRSVRGVGLYPLP</sequence>
<feature type="compositionally biased region" description="Polar residues" evidence="1">
    <location>
        <begin position="111"/>
        <end position="134"/>
    </location>
</feature>
<feature type="compositionally biased region" description="Pro residues" evidence="1">
    <location>
        <begin position="357"/>
        <end position="372"/>
    </location>
</feature>
<dbReference type="RefSeq" id="WP_194536764.1">
    <property type="nucleotide sequence ID" value="NZ_JACEFB010000002.1"/>
</dbReference>
<keyword evidence="3" id="KW-1185">Reference proteome</keyword>
<evidence type="ECO:0000313" key="2">
    <source>
        <dbReference type="EMBL" id="MBA2225333.1"/>
    </source>
</evidence>
<evidence type="ECO:0000313" key="3">
    <source>
        <dbReference type="Proteomes" id="UP000542342"/>
    </source>
</evidence>
<evidence type="ECO:0000256" key="1">
    <source>
        <dbReference type="SAM" id="MobiDB-lite"/>
    </source>
</evidence>
<dbReference type="AlphaFoldDB" id="A0A7V9AAT1"/>
<reference evidence="2 3" key="1">
    <citation type="submission" date="2020-07" db="EMBL/GenBank/DDBJ databases">
        <title>Thermogemmata thermophila gen. nov., sp. nov., a novel moderate thermophilic planctomycete from a Kamchatka hot spring.</title>
        <authorList>
            <person name="Elcheninov A.G."/>
            <person name="Podosokorskaya O.A."/>
            <person name="Kovaleva O.L."/>
            <person name="Novikov A."/>
            <person name="Bonch-Osmolovskaya E.A."/>
            <person name="Toshchakov S.V."/>
            <person name="Kublanov I.V."/>
        </authorList>
    </citation>
    <scope>NUCLEOTIDE SEQUENCE [LARGE SCALE GENOMIC DNA]</scope>
    <source>
        <strain evidence="2 3">2918</strain>
    </source>
</reference>
<dbReference type="Proteomes" id="UP000542342">
    <property type="component" value="Unassembled WGS sequence"/>
</dbReference>
<comment type="caution">
    <text evidence="2">The sequence shown here is derived from an EMBL/GenBank/DDBJ whole genome shotgun (WGS) entry which is preliminary data.</text>
</comment>
<feature type="compositionally biased region" description="Pro residues" evidence="1">
    <location>
        <begin position="81"/>
        <end position="94"/>
    </location>
</feature>
<protein>
    <submittedName>
        <fullName evidence="2">Uncharacterized protein</fullName>
    </submittedName>
</protein>
<dbReference type="EMBL" id="JACEFB010000002">
    <property type="protein sequence ID" value="MBA2225333.1"/>
    <property type="molecule type" value="Genomic_DNA"/>
</dbReference>